<keyword evidence="5 8" id="KW-0812">Transmembrane</keyword>
<dbReference type="STRING" id="54914.AV540_22920"/>
<evidence type="ECO:0000256" key="3">
    <source>
        <dbReference type="ARBA" id="ARBA00022448"/>
    </source>
</evidence>
<dbReference type="GeneID" id="87610961"/>
<accession>A0A4Y3PDB2</accession>
<evidence type="ECO:0000256" key="4">
    <source>
        <dbReference type="ARBA" id="ARBA00022544"/>
    </source>
</evidence>
<protein>
    <submittedName>
        <fullName evidence="9">Germination protein</fullName>
    </submittedName>
</protein>
<feature type="transmembrane region" description="Helical" evidence="8">
    <location>
        <begin position="118"/>
        <end position="138"/>
    </location>
</feature>
<evidence type="ECO:0000313" key="10">
    <source>
        <dbReference type="Proteomes" id="UP000316882"/>
    </source>
</evidence>
<keyword evidence="10" id="KW-1185">Reference proteome</keyword>
<dbReference type="NCBIfam" id="TIGR00912">
    <property type="entry name" value="2A0309"/>
    <property type="match status" value="1"/>
</dbReference>
<dbReference type="PANTHER" id="PTHR34975">
    <property type="entry name" value="SPORE GERMINATION PROTEIN A2"/>
    <property type="match status" value="1"/>
</dbReference>
<proteinExistence type="inferred from homology"/>
<comment type="subcellular location">
    <subcellularLocation>
        <location evidence="1">Membrane</location>
        <topology evidence="1">Multi-pass membrane protein</topology>
    </subcellularLocation>
</comment>
<organism evidence="9 10">
    <name type="scientific">Brevibacillus parabrevis</name>
    <dbReference type="NCBI Taxonomy" id="54914"/>
    <lineage>
        <taxon>Bacteria</taxon>
        <taxon>Bacillati</taxon>
        <taxon>Bacillota</taxon>
        <taxon>Bacilli</taxon>
        <taxon>Bacillales</taxon>
        <taxon>Paenibacillaceae</taxon>
        <taxon>Brevibacillus</taxon>
    </lineage>
</organism>
<dbReference type="AlphaFoldDB" id="A0A4Y3PDB2"/>
<dbReference type="EMBL" id="BJMH01000003">
    <property type="protein sequence ID" value="GEB31367.1"/>
    <property type="molecule type" value="Genomic_DNA"/>
</dbReference>
<keyword evidence="3" id="KW-0813">Transport</keyword>
<evidence type="ECO:0000256" key="7">
    <source>
        <dbReference type="ARBA" id="ARBA00023136"/>
    </source>
</evidence>
<comment type="caution">
    <text evidence="9">The sequence shown here is derived from an EMBL/GenBank/DDBJ whole genome shotgun (WGS) entry which is preliminary data.</text>
</comment>
<feature type="transmembrane region" description="Helical" evidence="8">
    <location>
        <begin position="184"/>
        <end position="204"/>
    </location>
</feature>
<dbReference type="RefSeq" id="WP_122962629.1">
    <property type="nucleotide sequence ID" value="NZ_BJMH01000003.1"/>
</dbReference>
<dbReference type="GO" id="GO:0016020">
    <property type="term" value="C:membrane"/>
    <property type="evidence" value="ECO:0007669"/>
    <property type="project" value="UniProtKB-SubCell"/>
</dbReference>
<comment type="similarity">
    <text evidence="2">Belongs to the amino acid-polyamine-organocation (APC) superfamily. Spore germination protein (SGP) (TC 2.A.3.9) family.</text>
</comment>
<evidence type="ECO:0000313" key="9">
    <source>
        <dbReference type="EMBL" id="GEB31367.1"/>
    </source>
</evidence>
<dbReference type="InterPro" id="IPR004761">
    <property type="entry name" value="Spore_GerAB"/>
</dbReference>
<keyword evidence="7 8" id="KW-0472">Membrane</keyword>
<sequence>MLEKGKISAFQMAVLMYPTIVATALLTVPSITAAYADNDLWLSPIWASLIGFVTVLVVDALHRRYPQKTIIQYSEHILGKLLGKAFGAFLMLLYVLLTALVVRIYAEFLVGSFLTQTPIVVVISTMLLLCAFAVRGGVEVIARAATAFSPFFVLPLLLLIVLLFTDFQLDRIFPIMADGVGPSLKGALIPQGWFTEYMLLAFLLPFLTDREKGRKWGVLSVFAVMLTLLISNLIVLFLFGTDVATMLYPLMAAARYVSFADFFENLESLVMAIWIMGAFIKISVFYYATALGSAQLLNLSDYRPIVLPLGFLITLFSFWSIPSLMETSKFDVAVFPFLGPLVLTLLPLLLLLLSFVRPARQEGKSS</sequence>
<dbReference type="Proteomes" id="UP000316882">
    <property type="component" value="Unassembled WGS sequence"/>
</dbReference>
<feature type="transmembrane region" description="Helical" evidence="8">
    <location>
        <begin position="302"/>
        <end position="321"/>
    </location>
</feature>
<feature type="transmembrane region" description="Helical" evidence="8">
    <location>
        <begin position="81"/>
        <end position="106"/>
    </location>
</feature>
<evidence type="ECO:0000256" key="6">
    <source>
        <dbReference type="ARBA" id="ARBA00022989"/>
    </source>
</evidence>
<dbReference type="Pfam" id="PF03845">
    <property type="entry name" value="Spore_permease"/>
    <property type="match status" value="1"/>
</dbReference>
<feature type="transmembrane region" description="Helical" evidence="8">
    <location>
        <begin position="216"/>
        <end position="239"/>
    </location>
</feature>
<name>A0A4Y3PDB2_BREPA</name>
<keyword evidence="6 8" id="KW-1133">Transmembrane helix</keyword>
<feature type="transmembrane region" description="Helical" evidence="8">
    <location>
        <begin position="12"/>
        <end position="35"/>
    </location>
</feature>
<keyword evidence="4" id="KW-0309">Germination</keyword>
<dbReference type="GO" id="GO:0009847">
    <property type="term" value="P:spore germination"/>
    <property type="evidence" value="ECO:0007669"/>
    <property type="project" value="InterPro"/>
</dbReference>
<reference evidence="9 10" key="1">
    <citation type="submission" date="2019-06" db="EMBL/GenBank/DDBJ databases">
        <title>Whole genome shotgun sequence of Brevibacillus parabrevis NBRC 12334.</title>
        <authorList>
            <person name="Hosoyama A."/>
            <person name="Uohara A."/>
            <person name="Ohji S."/>
            <person name="Ichikawa N."/>
        </authorList>
    </citation>
    <scope>NUCLEOTIDE SEQUENCE [LARGE SCALE GENOMIC DNA]</scope>
    <source>
        <strain evidence="9 10">NBRC 12334</strain>
    </source>
</reference>
<feature type="transmembrane region" description="Helical" evidence="8">
    <location>
        <begin position="333"/>
        <end position="356"/>
    </location>
</feature>
<feature type="transmembrane region" description="Helical" evidence="8">
    <location>
        <begin position="41"/>
        <end position="61"/>
    </location>
</feature>
<dbReference type="PANTHER" id="PTHR34975:SF2">
    <property type="entry name" value="SPORE GERMINATION PROTEIN A2"/>
    <property type="match status" value="1"/>
</dbReference>
<evidence type="ECO:0000256" key="8">
    <source>
        <dbReference type="SAM" id="Phobius"/>
    </source>
</evidence>
<gene>
    <name evidence="9" type="ORF">BPA01_09470</name>
</gene>
<feature type="transmembrane region" description="Helical" evidence="8">
    <location>
        <begin position="269"/>
        <end position="290"/>
    </location>
</feature>
<dbReference type="Gene3D" id="1.20.1740.10">
    <property type="entry name" value="Amino acid/polyamine transporter I"/>
    <property type="match status" value="1"/>
</dbReference>
<feature type="transmembrane region" description="Helical" evidence="8">
    <location>
        <begin position="145"/>
        <end position="164"/>
    </location>
</feature>
<evidence type="ECO:0000256" key="1">
    <source>
        <dbReference type="ARBA" id="ARBA00004141"/>
    </source>
</evidence>
<evidence type="ECO:0000256" key="5">
    <source>
        <dbReference type="ARBA" id="ARBA00022692"/>
    </source>
</evidence>
<evidence type="ECO:0000256" key="2">
    <source>
        <dbReference type="ARBA" id="ARBA00007998"/>
    </source>
</evidence>